<proteinExistence type="predicted"/>
<reference evidence="1 2" key="2">
    <citation type="journal article" date="2017" name="Sci. Rep.">
        <title>Ant-infecting Ophiocordyceps genomes reveal a high diversity of potential behavioral manipulation genes and a possible major role for enterotoxins.</title>
        <authorList>
            <person name="de Bekker C."/>
            <person name="Ohm R.A."/>
            <person name="Evans H.C."/>
            <person name="Brachmann A."/>
            <person name="Hughes D.P."/>
        </authorList>
    </citation>
    <scope>NUCLEOTIDE SEQUENCE [LARGE SCALE GENOMIC DNA]</scope>
    <source>
        <strain evidence="1 2">SC16a</strain>
    </source>
</reference>
<name>A0A2A9P765_OPHUN</name>
<organism evidence="1 2">
    <name type="scientific">Ophiocordyceps unilateralis</name>
    <name type="common">Zombie-ant fungus</name>
    <name type="synonym">Torrubia unilateralis</name>
    <dbReference type="NCBI Taxonomy" id="268505"/>
    <lineage>
        <taxon>Eukaryota</taxon>
        <taxon>Fungi</taxon>
        <taxon>Dikarya</taxon>
        <taxon>Ascomycota</taxon>
        <taxon>Pezizomycotina</taxon>
        <taxon>Sordariomycetes</taxon>
        <taxon>Hypocreomycetidae</taxon>
        <taxon>Hypocreales</taxon>
        <taxon>Ophiocordycipitaceae</taxon>
        <taxon>Ophiocordyceps</taxon>
    </lineage>
</organism>
<sequence>MLLSPPCKLQVLLAYCSAADGTLDPCHKVPRACISRLSYHLCLIFLRPAPPSSTVYRLPLYRGRPSLSFLLQRGMAFMSLPAALAG</sequence>
<protein>
    <submittedName>
        <fullName evidence="1">Uncharacterized protein</fullName>
    </submittedName>
</protein>
<accession>A0A2A9P765</accession>
<dbReference type="AlphaFoldDB" id="A0A2A9P765"/>
<dbReference type="EMBL" id="LAZP02000529">
    <property type="protein sequence ID" value="PFH56686.1"/>
    <property type="molecule type" value="Genomic_DNA"/>
</dbReference>
<gene>
    <name evidence="1" type="ORF">XA68_16144</name>
</gene>
<evidence type="ECO:0000313" key="2">
    <source>
        <dbReference type="Proteomes" id="UP000037136"/>
    </source>
</evidence>
<comment type="caution">
    <text evidence="1">The sequence shown here is derived from an EMBL/GenBank/DDBJ whole genome shotgun (WGS) entry which is preliminary data.</text>
</comment>
<evidence type="ECO:0000313" key="1">
    <source>
        <dbReference type="EMBL" id="PFH56686.1"/>
    </source>
</evidence>
<reference evidence="1 2" key="1">
    <citation type="journal article" date="2015" name="BMC Genomics">
        <title>Gene expression during zombie ant biting behavior reflects the complexity underlying fungal parasitic behavioral manipulation.</title>
        <authorList>
            <person name="de Bekker C."/>
            <person name="Ohm R.A."/>
            <person name="Loreto R.G."/>
            <person name="Sebastian A."/>
            <person name="Albert I."/>
            <person name="Merrow M."/>
            <person name="Brachmann A."/>
            <person name="Hughes D.P."/>
        </authorList>
    </citation>
    <scope>NUCLEOTIDE SEQUENCE [LARGE SCALE GENOMIC DNA]</scope>
    <source>
        <strain evidence="1 2">SC16a</strain>
    </source>
</reference>
<keyword evidence="2" id="KW-1185">Reference proteome</keyword>
<dbReference type="Proteomes" id="UP000037136">
    <property type="component" value="Unassembled WGS sequence"/>
</dbReference>